<dbReference type="Gene3D" id="2.60.40.10">
    <property type="entry name" value="Immunoglobulins"/>
    <property type="match status" value="2"/>
</dbReference>
<evidence type="ECO:0000313" key="3">
    <source>
        <dbReference type="Proteomes" id="UP000760545"/>
    </source>
</evidence>
<dbReference type="RefSeq" id="WP_167918054.1">
    <property type="nucleotide sequence ID" value="NZ_JAAVJS010000012.1"/>
</dbReference>
<dbReference type="Pfam" id="PF03544">
    <property type="entry name" value="TonB_C"/>
    <property type="match status" value="1"/>
</dbReference>
<protein>
    <recommendedName>
        <fullName evidence="1">TonB C-terminal domain-containing protein</fullName>
    </recommendedName>
</protein>
<dbReference type="Gene3D" id="3.30.1150.10">
    <property type="match status" value="1"/>
</dbReference>
<dbReference type="InterPro" id="IPR036116">
    <property type="entry name" value="FN3_sf"/>
</dbReference>
<sequence>MNSAHIGYLKNGSVLVLLLLLFTCSNNNEEQVEENKKPLAFNLVSINDQKENIDLLPSFSWQETTDPDGDPVTYDFYLDTNASPTSKLGSDLTETAFEITSELTLNTTYYWKVIAKDDKGNLTESSVFSFLTITELPNDAPNSFNLLTLTNGLTDAPLTPSFSWEEATDPDGDPVTYDFYLDTNTNPTSKLGSDLIETAFEITSELTLNTTYYWKVIAKDDKGNLTESSVFSFLTITDDINEEIEVPFSIIDEVPIFPGCENEISENDRRSCFNEKLHAFVDENFNHEIANDLGLSGRQRIHVLFIIDTNGDVIDIRARGPHPDLENEAIRVIGLIPQITPGKQNGKKVKVPYSFPIIFDI</sequence>
<feature type="domain" description="TonB C-terminal" evidence="1">
    <location>
        <begin position="290"/>
        <end position="361"/>
    </location>
</feature>
<reference evidence="2 3" key="1">
    <citation type="submission" date="2020-03" db="EMBL/GenBank/DDBJ databases">
        <title>Tamlana sp. nov, isolated from XXX.</title>
        <authorList>
            <person name="Cao W.R."/>
        </authorList>
    </citation>
    <scope>NUCLEOTIDE SEQUENCE [LARGE SCALE GENOMIC DNA]</scope>
    <source>
        <strain evidence="2 3">HST1-43</strain>
    </source>
</reference>
<accession>A0ABX1DBR7</accession>
<dbReference type="SUPFAM" id="SSF49265">
    <property type="entry name" value="Fibronectin type III"/>
    <property type="match status" value="1"/>
</dbReference>
<evidence type="ECO:0000313" key="2">
    <source>
        <dbReference type="EMBL" id="NJX15812.1"/>
    </source>
</evidence>
<dbReference type="SUPFAM" id="SSF74653">
    <property type="entry name" value="TolA/TonB C-terminal domain"/>
    <property type="match status" value="1"/>
</dbReference>
<dbReference type="InterPro" id="IPR013783">
    <property type="entry name" value="Ig-like_fold"/>
</dbReference>
<evidence type="ECO:0000259" key="1">
    <source>
        <dbReference type="Pfam" id="PF03544"/>
    </source>
</evidence>
<dbReference type="EMBL" id="JAAVJS010000012">
    <property type="protein sequence ID" value="NJX15812.1"/>
    <property type="molecule type" value="Genomic_DNA"/>
</dbReference>
<comment type="caution">
    <text evidence="2">The sequence shown here is derived from an EMBL/GenBank/DDBJ whole genome shotgun (WGS) entry which is preliminary data.</text>
</comment>
<dbReference type="InterPro" id="IPR037682">
    <property type="entry name" value="TonB_C"/>
</dbReference>
<proteinExistence type="predicted"/>
<organism evidence="2 3">
    <name type="scientific">Tamlana crocina</name>
    <dbReference type="NCBI Taxonomy" id="393006"/>
    <lineage>
        <taxon>Bacteria</taxon>
        <taxon>Pseudomonadati</taxon>
        <taxon>Bacteroidota</taxon>
        <taxon>Flavobacteriia</taxon>
        <taxon>Flavobacteriales</taxon>
        <taxon>Flavobacteriaceae</taxon>
        <taxon>Tamlana</taxon>
    </lineage>
</organism>
<name>A0ABX1DBR7_9FLAO</name>
<dbReference type="Proteomes" id="UP000760545">
    <property type="component" value="Unassembled WGS sequence"/>
</dbReference>
<keyword evidence="3" id="KW-1185">Reference proteome</keyword>
<gene>
    <name evidence="2" type="ORF">HC176_09950</name>
</gene>